<dbReference type="Pfam" id="PF06136">
    <property type="entry name" value="SOK"/>
    <property type="match status" value="1"/>
</dbReference>
<organism evidence="10 11">
    <name type="scientific">Heracleum sosnowskyi</name>
    <dbReference type="NCBI Taxonomy" id="360622"/>
    <lineage>
        <taxon>Eukaryota</taxon>
        <taxon>Viridiplantae</taxon>
        <taxon>Streptophyta</taxon>
        <taxon>Embryophyta</taxon>
        <taxon>Tracheophyta</taxon>
        <taxon>Spermatophyta</taxon>
        <taxon>Magnoliopsida</taxon>
        <taxon>eudicotyledons</taxon>
        <taxon>Gunneridae</taxon>
        <taxon>Pentapetalae</taxon>
        <taxon>asterids</taxon>
        <taxon>campanulids</taxon>
        <taxon>Apiales</taxon>
        <taxon>Apiaceae</taxon>
        <taxon>Apioideae</taxon>
        <taxon>apioid superclade</taxon>
        <taxon>Tordylieae</taxon>
        <taxon>Tordyliinae</taxon>
        <taxon>Heracleum</taxon>
    </lineage>
</organism>
<dbReference type="InterPro" id="IPR048351">
    <property type="entry name" value="SOK_DIX"/>
</dbReference>
<proteinExistence type="inferred from homology"/>
<comment type="subcellular location">
    <subcellularLocation>
        <location evidence="1">Cell membrane</location>
        <topology evidence="1">Peripheral membrane protein</topology>
        <orientation evidence="1">Cytoplasmic side</orientation>
    </subcellularLocation>
</comment>
<evidence type="ECO:0000256" key="4">
    <source>
        <dbReference type="ARBA" id="ARBA00022618"/>
    </source>
</evidence>
<comment type="similarity">
    <text evidence="7">Belongs to the SOSEKI family.</text>
</comment>
<sequence length="258" mass="30125">MAMEAHGRREVRRVHIIYFISRKGRIDHPHLLRVRHFCGNGVRLRDIKRWLAVVRGEDMPESFSWSYKRRYRTGYVWQDSLDEDLITPISDNEYVIKGSAFCSNQMHSSTDTTIAINDHEESSNVEANKSNDQDSEATQMNDQTKQLIDIHEAPINDSTKDEEETKHLISENEDDCTLIQKKRNDVRFYLNFWKKYKNTKSKKIHVKLPSEMPDPSASKLVCSSKKNARRSLFRRMITCGMVDNRDSAIKAMREASQL</sequence>
<keyword evidence="5" id="KW-0472">Membrane</keyword>
<evidence type="ECO:0000313" key="10">
    <source>
        <dbReference type="EMBL" id="KAK1364698.1"/>
    </source>
</evidence>
<evidence type="ECO:0000256" key="7">
    <source>
        <dbReference type="ARBA" id="ARBA00024211"/>
    </source>
</evidence>
<evidence type="ECO:0000256" key="8">
    <source>
        <dbReference type="SAM" id="MobiDB-lite"/>
    </source>
</evidence>
<dbReference type="PANTHER" id="PTHR31083">
    <property type="entry name" value="UPSTREAM OF FLC PROTEIN (DUF966)"/>
    <property type="match status" value="1"/>
</dbReference>
<evidence type="ECO:0000256" key="1">
    <source>
        <dbReference type="ARBA" id="ARBA00004413"/>
    </source>
</evidence>
<evidence type="ECO:0000256" key="5">
    <source>
        <dbReference type="ARBA" id="ARBA00023136"/>
    </source>
</evidence>
<keyword evidence="4" id="KW-0132">Cell division</keyword>
<name>A0AAD8MA48_9APIA</name>
<dbReference type="AlphaFoldDB" id="A0AAD8MA48"/>
<dbReference type="PANTHER" id="PTHR31083:SF5">
    <property type="entry name" value="PROTEIN SOSEKI 1"/>
    <property type="match status" value="1"/>
</dbReference>
<evidence type="ECO:0000259" key="9">
    <source>
        <dbReference type="Pfam" id="PF06136"/>
    </source>
</evidence>
<gene>
    <name evidence="10" type="ORF">POM88_040259</name>
</gene>
<comment type="caution">
    <text evidence="10">The sequence shown here is derived from an EMBL/GenBank/DDBJ whole genome shotgun (WGS) entry which is preliminary data.</text>
</comment>
<feature type="region of interest" description="Disordered" evidence="8">
    <location>
        <begin position="120"/>
        <end position="140"/>
    </location>
</feature>
<evidence type="ECO:0000256" key="6">
    <source>
        <dbReference type="ARBA" id="ARBA00023306"/>
    </source>
</evidence>
<keyword evidence="3" id="KW-1003">Cell membrane</keyword>
<dbReference type="InterPro" id="IPR010369">
    <property type="entry name" value="SOK"/>
</dbReference>
<protein>
    <submittedName>
        <fullName evidence="10">Protein UPSTREAM OF FLC</fullName>
    </submittedName>
</protein>
<dbReference type="GO" id="GO:0051258">
    <property type="term" value="P:protein polymerization"/>
    <property type="evidence" value="ECO:0007669"/>
    <property type="project" value="UniProtKB-ARBA"/>
</dbReference>
<evidence type="ECO:0000256" key="2">
    <source>
        <dbReference type="ARBA" id="ARBA00022473"/>
    </source>
</evidence>
<dbReference type="EMBL" id="JAUIZM010000009">
    <property type="protein sequence ID" value="KAK1364698.1"/>
    <property type="molecule type" value="Genomic_DNA"/>
</dbReference>
<keyword evidence="2" id="KW-0217">Developmental protein</keyword>
<keyword evidence="6" id="KW-0131">Cell cycle</keyword>
<dbReference type="Proteomes" id="UP001237642">
    <property type="component" value="Unassembled WGS sequence"/>
</dbReference>
<reference evidence="10" key="1">
    <citation type="submission" date="2023-02" db="EMBL/GenBank/DDBJ databases">
        <title>Genome of toxic invasive species Heracleum sosnowskyi carries increased number of genes despite the absence of recent whole-genome duplications.</title>
        <authorList>
            <person name="Schelkunov M."/>
            <person name="Shtratnikova V."/>
            <person name="Makarenko M."/>
            <person name="Klepikova A."/>
            <person name="Omelchenko D."/>
            <person name="Novikova G."/>
            <person name="Obukhova E."/>
            <person name="Bogdanov V."/>
            <person name="Penin A."/>
            <person name="Logacheva M."/>
        </authorList>
    </citation>
    <scope>NUCLEOTIDE SEQUENCE</scope>
    <source>
        <strain evidence="10">Hsosn_3</strain>
        <tissue evidence="10">Leaf</tissue>
    </source>
</reference>
<evidence type="ECO:0000256" key="3">
    <source>
        <dbReference type="ARBA" id="ARBA00022475"/>
    </source>
</evidence>
<evidence type="ECO:0000313" key="11">
    <source>
        <dbReference type="Proteomes" id="UP001237642"/>
    </source>
</evidence>
<dbReference type="GO" id="GO:0005886">
    <property type="term" value="C:plasma membrane"/>
    <property type="evidence" value="ECO:0007669"/>
    <property type="project" value="UniProtKB-SubCell"/>
</dbReference>
<reference evidence="10" key="2">
    <citation type="submission" date="2023-05" db="EMBL/GenBank/DDBJ databases">
        <authorList>
            <person name="Schelkunov M.I."/>
        </authorList>
    </citation>
    <scope>NUCLEOTIDE SEQUENCE</scope>
    <source>
        <strain evidence="10">Hsosn_3</strain>
        <tissue evidence="10">Leaf</tissue>
    </source>
</reference>
<feature type="domain" description="SOSEKI DIX-like" evidence="9">
    <location>
        <begin position="14"/>
        <end position="100"/>
    </location>
</feature>
<accession>A0AAD8MA48</accession>
<feature type="compositionally biased region" description="Polar residues" evidence="8">
    <location>
        <begin position="124"/>
        <end position="140"/>
    </location>
</feature>
<dbReference type="GO" id="GO:0051301">
    <property type="term" value="P:cell division"/>
    <property type="evidence" value="ECO:0007669"/>
    <property type="project" value="UniProtKB-KW"/>
</dbReference>
<keyword evidence="11" id="KW-1185">Reference proteome</keyword>